<dbReference type="InterPro" id="IPR024573">
    <property type="entry name" value="DUF3333"/>
</dbReference>
<evidence type="ECO:0000256" key="3">
    <source>
        <dbReference type="ARBA" id="ARBA00016864"/>
    </source>
</evidence>
<dbReference type="PROSITE" id="PS50928">
    <property type="entry name" value="ABC_TM1"/>
    <property type="match status" value="1"/>
</dbReference>
<keyword evidence="8 9" id="KW-0472">Membrane</keyword>
<dbReference type="EMBL" id="SOEB01000001">
    <property type="protein sequence ID" value="TDX33846.1"/>
    <property type="molecule type" value="Genomic_DNA"/>
</dbReference>
<dbReference type="InterPro" id="IPR005672">
    <property type="entry name" value="Phosphate_PstA"/>
</dbReference>
<dbReference type="RefSeq" id="WP_134076893.1">
    <property type="nucleotide sequence ID" value="NZ_SOEB01000001.1"/>
</dbReference>
<dbReference type="GO" id="GO:0035435">
    <property type="term" value="P:phosphate ion transmembrane transport"/>
    <property type="evidence" value="ECO:0007669"/>
    <property type="project" value="InterPro"/>
</dbReference>
<dbReference type="GO" id="GO:0005315">
    <property type="term" value="F:phosphate transmembrane transporter activity"/>
    <property type="evidence" value="ECO:0007669"/>
    <property type="project" value="InterPro"/>
</dbReference>
<feature type="region of interest" description="Disordered" evidence="10">
    <location>
        <begin position="1"/>
        <end position="20"/>
    </location>
</feature>
<feature type="transmembrane region" description="Helical" evidence="9">
    <location>
        <begin position="432"/>
        <end position="453"/>
    </location>
</feature>
<dbReference type="InterPro" id="IPR000515">
    <property type="entry name" value="MetI-like"/>
</dbReference>
<keyword evidence="4" id="KW-0813">Transport</keyword>
<evidence type="ECO:0000259" key="11">
    <source>
        <dbReference type="PROSITE" id="PS50928"/>
    </source>
</evidence>
<dbReference type="GO" id="GO:0005886">
    <property type="term" value="C:plasma membrane"/>
    <property type="evidence" value="ECO:0007669"/>
    <property type="project" value="UniProtKB-SubCell"/>
</dbReference>
<evidence type="ECO:0000256" key="5">
    <source>
        <dbReference type="ARBA" id="ARBA00022475"/>
    </source>
</evidence>
<feature type="transmembrane region" description="Helical" evidence="9">
    <location>
        <begin position="311"/>
        <end position="333"/>
    </location>
</feature>
<dbReference type="Pfam" id="PF11812">
    <property type="entry name" value="DUF3333"/>
    <property type="match status" value="1"/>
</dbReference>
<comment type="subcellular location">
    <subcellularLocation>
        <location evidence="9">Cell inner membrane</location>
        <topology evidence="9">Multi-pass membrane protein</topology>
    </subcellularLocation>
    <subcellularLocation>
        <location evidence="1">Cell membrane</location>
        <topology evidence="1">Multi-pass membrane protein</topology>
    </subcellularLocation>
</comment>
<name>A0A4R8GAJ9_9RHOB</name>
<keyword evidence="7 9" id="KW-1133">Transmembrane helix</keyword>
<feature type="transmembrane region" description="Helical" evidence="9">
    <location>
        <begin position="242"/>
        <end position="263"/>
    </location>
</feature>
<dbReference type="PANTHER" id="PTHR43470:SF5">
    <property type="entry name" value="PHOSPHATE TRANSPORT SYSTEM PERMEASE PROTEIN PSTA"/>
    <property type="match status" value="1"/>
</dbReference>
<reference evidence="12 13" key="1">
    <citation type="submission" date="2019-03" db="EMBL/GenBank/DDBJ databases">
        <title>Genomic Encyclopedia of Type Strains, Phase IV (KMG-IV): sequencing the most valuable type-strain genomes for metagenomic binning, comparative biology and taxonomic classification.</title>
        <authorList>
            <person name="Goeker M."/>
        </authorList>
    </citation>
    <scope>NUCLEOTIDE SEQUENCE [LARGE SCALE GENOMIC DNA]</scope>
    <source>
        <strain evidence="12 13">JA181</strain>
    </source>
</reference>
<feature type="transmembrane region" description="Helical" evidence="9">
    <location>
        <begin position="354"/>
        <end position="376"/>
    </location>
</feature>
<evidence type="ECO:0000256" key="8">
    <source>
        <dbReference type="ARBA" id="ARBA00023136"/>
    </source>
</evidence>
<keyword evidence="6 9" id="KW-0812">Transmembrane</keyword>
<evidence type="ECO:0000256" key="10">
    <source>
        <dbReference type="SAM" id="MobiDB-lite"/>
    </source>
</evidence>
<organism evidence="12 13">
    <name type="scientific">Rhodovulum visakhapatnamense</name>
    <dbReference type="NCBI Taxonomy" id="364297"/>
    <lineage>
        <taxon>Bacteria</taxon>
        <taxon>Pseudomonadati</taxon>
        <taxon>Pseudomonadota</taxon>
        <taxon>Alphaproteobacteria</taxon>
        <taxon>Rhodobacterales</taxon>
        <taxon>Paracoccaceae</taxon>
        <taxon>Rhodovulum</taxon>
    </lineage>
</organism>
<dbReference type="NCBIfam" id="TIGR00974">
    <property type="entry name" value="3a0107s02c"/>
    <property type="match status" value="1"/>
</dbReference>
<dbReference type="AlphaFoldDB" id="A0A4R8GAJ9"/>
<dbReference type="SUPFAM" id="SSF161098">
    <property type="entry name" value="MetI-like"/>
    <property type="match status" value="1"/>
</dbReference>
<dbReference type="Gene3D" id="1.10.3720.10">
    <property type="entry name" value="MetI-like"/>
    <property type="match status" value="1"/>
</dbReference>
<comment type="caution">
    <text evidence="12">The sequence shown here is derived from an EMBL/GenBank/DDBJ whole genome shotgun (WGS) entry which is preliminary data.</text>
</comment>
<evidence type="ECO:0000313" key="13">
    <source>
        <dbReference type="Proteomes" id="UP000295484"/>
    </source>
</evidence>
<feature type="domain" description="ABC transmembrane type-1" evidence="11">
    <location>
        <begin position="238"/>
        <end position="450"/>
    </location>
</feature>
<dbReference type="Proteomes" id="UP000295484">
    <property type="component" value="Unassembled WGS sequence"/>
</dbReference>
<evidence type="ECO:0000256" key="6">
    <source>
        <dbReference type="ARBA" id="ARBA00022692"/>
    </source>
</evidence>
<dbReference type="CDD" id="cd06261">
    <property type="entry name" value="TM_PBP2"/>
    <property type="match status" value="1"/>
</dbReference>
<sequence length="461" mass="49611">MTDVPFTDASSGPARPARTGSLLEADARTRRRNAAEARFRLYGIAAVGVGLFFLAALLYAIFSNGIGAFQQTGYTLQVEFREDVLDKTGNRDLEDIKSVKTFAYSPLLRAAMLREIETHGIDTPLADAKVTGFSSPLDKLFSDGARSTLRDMVLADPSLIGQTVAVRILASSRVDGYLKGRVSRESIERDKNLDAVHLDLIDKLRDAGVATKGFNLAFITGPDASDARPEQAGLGVAMLGSLYMMIVVLLLSLPIGVAASIYLEEFAPQNRFTDIIEVNISNLAAVPSIVFGILGLAVFIQFVHLPQSAPLVGGLVLSLMTLPTIIISTRASLKAVPPSIRDAALGVGASKMQAVFHHVLPLAMPGILTGTIIGLAQALGETAPLLLIGMVGFIASNYPDGAISGFLAPNSAMPAQIYEWAKRADPAFYERAWGGIIILLLFLMTMNIIAIILRRRFERRW</sequence>
<dbReference type="PANTHER" id="PTHR43470">
    <property type="entry name" value="PHOSPHATE TRANSPORT SYSTEM PERMEASE PROTEIN PSTA-RELATED"/>
    <property type="match status" value="1"/>
</dbReference>
<evidence type="ECO:0000256" key="2">
    <source>
        <dbReference type="ARBA" id="ARBA00007069"/>
    </source>
</evidence>
<evidence type="ECO:0000256" key="7">
    <source>
        <dbReference type="ARBA" id="ARBA00022989"/>
    </source>
</evidence>
<evidence type="ECO:0000256" key="1">
    <source>
        <dbReference type="ARBA" id="ARBA00004651"/>
    </source>
</evidence>
<gene>
    <name evidence="12" type="ORF">EV657_101275</name>
</gene>
<evidence type="ECO:0000313" key="12">
    <source>
        <dbReference type="EMBL" id="TDX33846.1"/>
    </source>
</evidence>
<feature type="transmembrane region" description="Helical" evidence="9">
    <location>
        <begin position="283"/>
        <end position="305"/>
    </location>
</feature>
<evidence type="ECO:0000256" key="9">
    <source>
        <dbReference type="RuleBase" id="RU363043"/>
    </source>
</evidence>
<dbReference type="InterPro" id="IPR035906">
    <property type="entry name" value="MetI-like_sf"/>
</dbReference>
<keyword evidence="5 9" id="KW-1003">Cell membrane</keyword>
<comment type="similarity">
    <text evidence="2 9">Belongs to the binding-protein-dependent transport system permease family. CysTW subfamily.</text>
</comment>
<dbReference type="Pfam" id="PF00528">
    <property type="entry name" value="BPD_transp_1"/>
    <property type="match status" value="1"/>
</dbReference>
<evidence type="ECO:0000256" key="4">
    <source>
        <dbReference type="ARBA" id="ARBA00022448"/>
    </source>
</evidence>
<protein>
    <recommendedName>
        <fullName evidence="3 9">Phosphate transport system permease protein PstA</fullName>
    </recommendedName>
</protein>
<feature type="transmembrane region" description="Helical" evidence="9">
    <location>
        <begin position="39"/>
        <end position="62"/>
    </location>
</feature>
<proteinExistence type="inferred from homology"/>
<accession>A0A4R8GAJ9</accession>